<dbReference type="Proteomes" id="UP001597203">
    <property type="component" value="Unassembled WGS sequence"/>
</dbReference>
<dbReference type="PANTHER" id="PTHR30349:SF64">
    <property type="entry name" value="PROPHAGE INTEGRASE INTD-RELATED"/>
    <property type="match status" value="1"/>
</dbReference>
<keyword evidence="1" id="KW-0229">DNA integration</keyword>
<dbReference type="Gene3D" id="1.10.443.10">
    <property type="entry name" value="Intergrase catalytic core"/>
    <property type="match status" value="1"/>
</dbReference>
<dbReference type="PROSITE" id="PS51898">
    <property type="entry name" value="TYR_RECOMBINASE"/>
    <property type="match status" value="1"/>
</dbReference>
<protein>
    <submittedName>
        <fullName evidence="4">Tyrosine-type recombinase/integrase</fullName>
    </submittedName>
</protein>
<organism evidence="4 5">
    <name type="scientific">Sphingobium olei</name>
    <dbReference type="NCBI Taxonomy" id="420955"/>
    <lineage>
        <taxon>Bacteria</taxon>
        <taxon>Pseudomonadati</taxon>
        <taxon>Pseudomonadota</taxon>
        <taxon>Alphaproteobacteria</taxon>
        <taxon>Sphingomonadales</taxon>
        <taxon>Sphingomonadaceae</taxon>
        <taxon>Sphingobium</taxon>
    </lineage>
</organism>
<name>A0ABW3NXT1_9SPHN</name>
<gene>
    <name evidence="4" type="ORF">ACFQ24_09795</name>
</gene>
<dbReference type="InterPro" id="IPR013762">
    <property type="entry name" value="Integrase-like_cat_sf"/>
</dbReference>
<dbReference type="CDD" id="cd00796">
    <property type="entry name" value="INT_Rci_Hp1_C"/>
    <property type="match status" value="1"/>
</dbReference>
<evidence type="ECO:0000256" key="2">
    <source>
        <dbReference type="ARBA" id="ARBA00023172"/>
    </source>
</evidence>
<evidence type="ECO:0000313" key="4">
    <source>
        <dbReference type="EMBL" id="MFD1105161.1"/>
    </source>
</evidence>
<evidence type="ECO:0000313" key="5">
    <source>
        <dbReference type="Proteomes" id="UP001597203"/>
    </source>
</evidence>
<dbReference type="Pfam" id="PF00589">
    <property type="entry name" value="Phage_integrase"/>
    <property type="match status" value="1"/>
</dbReference>
<accession>A0ABW3NXT1</accession>
<dbReference type="EMBL" id="JBHTLS010000120">
    <property type="protein sequence ID" value="MFD1105161.1"/>
    <property type="molecule type" value="Genomic_DNA"/>
</dbReference>
<feature type="domain" description="Tyr recombinase" evidence="3">
    <location>
        <begin position="159"/>
        <end position="342"/>
    </location>
</feature>
<keyword evidence="5" id="KW-1185">Reference proteome</keyword>
<evidence type="ECO:0000259" key="3">
    <source>
        <dbReference type="PROSITE" id="PS51898"/>
    </source>
</evidence>
<proteinExistence type="predicted"/>
<dbReference type="SUPFAM" id="SSF56349">
    <property type="entry name" value="DNA breaking-rejoining enzymes"/>
    <property type="match status" value="1"/>
</dbReference>
<dbReference type="InterPro" id="IPR050090">
    <property type="entry name" value="Tyrosine_recombinase_XerCD"/>
</dbReference>
<dbReference type="RefSeq" id="WP_380910759.1">
    <property type="nucleotide sequence ID" value="NZ_JBHTLS010000120.1"/>
</dbReference>
<dbReference type="InterPro" id="IPR011010">
    <property type="entry name" value="DNA_brk_join_enz"/>
</dbReference>
<reference evidence="5" key="1">
    <citation type="journal article" date="2019" name="Int. J. Syst. Evol. Microbiol.">
        <title>The Global Catalogue of Microorganisms (GCM) 10K type strain sequencing project: providing services to taxonomists for standard genome sequencing and annotation.</title>
        <authorList>
            <consortium name="The Broad Institute Genomics Platform"/>
            <consortium name="The Broad Institute Genome Sequencing Center for Infectious Disease"/>
            <person name="Wu L."/>
            <person name="Ma J."/>
        </authorList>
    </citation>
    <scope>NUCLEOTIDE SEQUENCE [LARGE SCALE GENOMIC DNA]</scope>
    <source>
        <strain evidence="5">CCUG 54329</strain>
    </source>
</reference>
<dbReference type="InterPro" id="IPR002104">
    <property type="entry name" value="Integrase_catalytic"/>
</dbReference>
<comment type="caution">
    <text evidence="4">The sequence shown here is derived from an EMBL/GenBank/DDBJ whole genome shotgun (WGS) entry which is preliminary data.</text>
</comment>
<sequence length="345" mass="39222">MLAIRTRGKHGIYYIRGSVALGKKKIIVKEFSTGTSDRDAAAYLMAEHETKLRHQLMFGPAALVAQGSIAQAFDSYLTKAKPPCASDILRIGKLNGLIGDFSLREPKQAWEHFRRAYLTGHDPAGQDRYRAVFQAAINVYHELHDFPPLRIKAIPFNNERVRFLSKEDRDRLIAAYSPHIQPIITMLAFHGPRIQTALQLQWGVEGVDMHEGSIRLNHTKNAITRSVPMHPRVMDVLRPIWDRQGQPTKEHVFLNRFGKPYQDTRKATIPGGNPIKTQHATACKRAGIEDFTVHDWRHHWASHCVMAGIDLITIMNMGGWKSLRMVQRYSSVSVDHMRASINRLS</sequence>
<evidence type="ECO:0000256" key="1">
    <source>
        <dbReference type="ARBA" id="ARBA00022908"/>
    </source>
</evidence>
<dbReference type="PANTHER" id="PTHR30349">
    <property type="entry name" value="PHAGE INTEGRASE-RELATED"/>
    <property type="match status" value="1"/>
</dbReference>
<keyword evidence="2" id="KW-0233">DNA recombination</keyword>